<evidence type="ECO:0000259" key="3">
    <source>
        <dbReference type="PROSITE" id="PS50800"/>
    </source>
</evidence>
<dbReference type="OrthoDB" id="10611605at2759"/>
<dbReference type="Gene3D" id="1.10.720.30">
    <property type="entry name" value="SAP domain"/>
    <property type="match status" value="1"/>
</dbReference>
<sequence length="357" mass="41739">MKSSKPLLSNKIEDINSKLNEDELNNFTADCLKRYCKENSIQVATTKANIIINLLAHFNNNAKQPLNDLSNIQNQQPKMKSILKKDVNNKDNKENKENIKEIIDKVENLTIDEKNKEKNVVKTRKQALEKYKQEQFDDKQEDNEINSKKKVTFNSVNQIGFVERKERNHFKYYINTNQNSPIKNESPLKIVNNQSYNIFDFIGEEEEEFDTETMKIWELKEALEINGLSTEGDKQELKERLESFIVETLNKDNEKDSLNESVEEDWIRWTPLKAKNSGNKKSTTDNDKKSKSKTTKKTIKSKSKPSKKSKKHQDEEDDEDEDDESYDYDEDKDTPIMTSQQLFNAFIDVSVTNNKKK</sequence>
<dbReference type="SUPFAM" id="SSF68906">
    <property type="entry name" value="SAP domain"/>
    <property type="match status" value="1"/>
</dbReference>
<evidence type="ECO:0000256" key="1">
    <source>
        <dbReference type="SAM" id="Coils"/>
    </source>
</evidence>
<organism evidence="4 5">
    <name type="scientific">Dictyostelium purpureum</name>
    <name type="common">Slime mold</name>
    <dbReference type="NCBI Taxonomy" id="5786"/>
    <lineage>
        <taxon>Eukaryota</taxon>
        <taxon>Amoebozoa</taxon>
        <taxon>Evosea</taxon>
        <taxon>Eumycetozoa</taxon>
        <taxon>Dictyostelia</taxon>
        <taxon>Dictyosteliales</taxon>
        <taxon>Dictyosteliaceae</taxon>
        <taxon>Dictyostelium</taxon>
    </lineage>
</organism>
<dbReference type="OMA" id="WIRWTPL"/>
<evidence type="ECO:0000313" key="5">
    <source>
        <dbReference type="Proteomes" id="UP000001064"/>
    </source>
</evidence>
<dbReference type="InterPro" id="IPR036361">
    <property type="entry name" value="SAP_dom_sf"/>
</dbReference>
<feature type="domain" description="SAP" evidence="3">
    <location>
        <begin position="211"/>
        <end position="245"/>
    </location>
</feature>
<feature type="region of interest" description="Disordered" evidence="2">
    <location>
        <begin position="273"/>
        <end position="339"/>
    </location>
</feature>
<proteinExistence type="predicted"/>
<gene>
    <name evidence="4" type="ORF">DICPUDRAFT_158888</name>
</gene>
<dbReference type="EMBL" id="GL871422">
    <property type="protein sequence ID" value="EGC29513.1"/>
    <property type="molecule type" value="Genomic_DNA"/>
</dbReference>
<name>F1A2R7_DICPU</name>
<keyword evidence="5" id="KW-1185">Reference proteome</keyword>
<dbReference type="SMART" id="SM00513">
    <property type="entry name" value="SAP"/>
    <property type="match status" value="1"/>
</dbReference>
<dbReference type="Pfam" id="PF02037">
    <property type="entry name" value="SAP"/>
    <property type="match status" value="1"/>
</dbReference>
<dbReference type="InParanoid" id="F1A2R7"/>
<dbReference type="Proteomes" id="UP000001064">
    <property type="component" value="Unassembled WGS sequence"/>
</dbReference>
<dbReference type="GeneID" id="10505278"/>
<accession>F1A2R7</accession>
<dbReference type="AlphaFoldDB" id="F1A2R7"/>
<dbReference type="RefSeq" id="XP_003293957.1">
    <property type="nucleotide sequence ID" value="XM_003293909.1"/>
</dbReference>
<dbReference type="eggNOG" id="ENOG502RCDU">
    <property type="taxonomic scope" value="Eukaryota"/>
</dbReference>
<dbReference type="FunCoup" id="F1A2R7">
    <property type="interactions" value="398"/>
</dbReference>
<feature type="compositionally biased region" description="Acidic residues" evidence="2">
    <location>
        <begin position="315"/>
        <end position="332"/>
    </location>
</feature>
<protein>
    <recommendedName>
        <fullName evidence="3">SAP domain-containing protein</fullName>
    </recommendedName>
</protein>
<dbReference type="InterPro" id="IPR003034">
    <property type="entry name" value="SAP_dom"/>
</dbReference>
<feature type="coiled-coil region" evidence="1">
    <location>
        <begin position="89"/>
        <end position="119"/>
    </location>
</feature>
<evidence type="ECO:0000256" key="2">
    <source>
        <dbReference type="SAM" id="MobiDB-lite"/>
    </source>
</evidence>
<reference evidence="5" key="1">
    <citation type="journal article" date="2011" name="Genome Biol.">
        <title>Comparative genomics of the social amoebae Dictyostelium discoideum and Dictyostelium purpureum.</title>
        <authorList>
            <consortium name="US DOE Joint Genome Institute (JGI-PGF)"/>
            <person name="Sucgang R."/>
            <person name="Kuo A."/>
            <person name="Tian X."/>
            <person name="Salerno W."/>
            <person name="Parikh A."/>
            <person name="Feasley C.L."/>
            <person name="Dalin E."/>
            <person name="Tu H."/>
            <person name="Huang E."/>
            <person name="Barry K."/>
            <person name="Lindquist E."/>
            <person name="Shapiro H."/>
            <person name="Bruce D."/>
            <person name="Schmutz J."/>
            <person name="Salamov A."/>
            <person name="Fey P."/>
            <person name="Gaudet P."/>
            <person name="Anjard C."/>
            <person name="Babu M.M."/>
            <person name="Basu S."/>
            <person name="Bushmanova Y."/>
            <person name="van der Wel H."/>
            <person name="Katoh-Kurasawa M."/>
            <person name="Dinh C."/>
            <person name="Coutinho P.M."/>
            <person name="Saito T."/>
            <person name="Elias M."/>
            <person name="Schaap P."/>
            <person name="Kay R.R."/>
            <person name="Henrissat B."/>
            <person name="Eichinger L."/>
            <person name="Rivero F."/>
            <person name="Putnam N.H."/>
            <person name="West C.M."/>
            <person name="Loomis W.F."/>
            <person name="Chisholm R.L."/>
            <person name="Shaulsky G."/>
            <person name="Strassmann J.E."/>
            <person name="Queller D.C."/>
            <person name="Kuspa A."/>
            <person name="Grigoriev I.V."/>
        </authorList>
    </citation>
    <scope>NUCLEOTIDE SEQUENCE [LARGE SCALE GENOMIC DNA]</scope>
    <source>
        <strain evidence="5">QSDP1</strain>
    </source>
</reference>
<evidence type="ECO:0000313" key="4">
    <source>
        <dbReference type="EMBL" id="EGC29513.1"/>
    </source>
</evidence>
<keyword evidence="1" id="KW-0175">Coiled coil</keyword>
<dbReference type="KEGG" id="dpp:DICPUDRAFT_158888"/>
<dbReference type="VEuPathDB" id="AmoebaDB:DICPUDRAFT_158888"/>
<feature type="compositionally biased region" description="Basic residues" evidence="2">
    <location>
        <begin position="290"/>
        <end position="311"/>
    </location>
</feature>
<dbReference type="PROSITE" id="PS50800">
    <property type="entry name" value="SAP"/>
    <property type="match status" value="1"/>
</dbReference>